<evidence type="ECO:0000256" key="1">
    <source>
        <dbReference type="SAM" id="SignalP"/>
    </source>
</evidence>
<proteinExistence type="predicted"/>
<evidence type="ECO:0000313" key="2">
    <source>
        <dbReference type="EMBL" id="KAI1708518.1"/>
    </source>
</evidence>
<name>A0AAD4MY91_9BILA</name>
<sequence length="219" mass="25283">MLTTVMKCFICIAVSSLFRSINAFGLSDISSSFSDLVSGTRNARKTVDEYKKAHLVDSAPGYPWSTVSGSVTPDQFHKDILQIFKVTEDKERENLYTFNLNNLSKDKKILPWQITLAKLTEIAFPKDYASTDFEFPPFRRKNAIEKALKLYAILQHYYAYKFSELDQIKKKSKAQNDEMKEVTRSFLYIKKKIKQLTKAKDGLFQIRHIGVLYNGPLRD</sequence>
<feature type="signal peptide" evidence="1">
    <location>
        <begin position="1"/>
        <end position="23"/>
    </location>
</feature>
<protein>
    <submittedName>
        <fullName evidence="2">Uncharacterized protein</fullName>
    </submittedName>
</protein>
<organism evidence="2 3">
    <name type="scientific">Ditylenchus destructor</name>
    <dbReference type="NCBI Taxonomy" id="166010"/>
    <lineage>
        <taxon>Eukaryota</taxon>
        <taxon>Metazoa</taxon>
        <taxon>Ecdysozoa</taxon>
        <taxon>Nematoda</taxon>
        <taxon>Chromadorea</taxon>
        <taxon>Rhabditida</taxon>
        <taxon>Tylenchina</taxon>
        <taxon>Tylenchomorpha</taxon>
        <taxon>Sphaerularioidea</taxon>
        <taxon>Anguinidae</taxon>
        <taxon>Anguininae</taxon>
        <taxon>Ditylenchus</taxon>
    </lineage>
</organism>
<reference evidence="2" key="1">
    <citation type="submission" date="2022-01" db="EMBL/GenBank/DDBJ databases">
        <title>Genome Sequence Resource for Two Populations of Ditylenchus destructor, the Migratory Endoparasitic Phytonematode.</title>
        <authorList>
            <person name="Zhang H."/>
            <person name="Lin R."/>
            <person name="Xie B."/>
        </authorList>
    </citation>
    <scope>NUCLEOTIDE SEQUENCE</scope>
    <source>
        <strain evidence="2">BazhouSP</strain>
    </source>
</reference>
<dbReference type="Proteomes" id="UP001201812">
    <property type="component" value="Unassembled WGS sequence"/>
</dbReference>
<dbReference type="EMBL" id="JAKKPZ010000035">
    <property type="protein sequence ID" value="KAI1708518.1"/>
    <property type="molecule type" value="Genomic_DNA"/>
</dbReference>
<gene>
    <name evidence="2" type="ORF">DdX_11906</name>
</gene>
<feature type="chain" id="PRO_5042286050" evidence="1">
    <location>
        <begin position="24"/>
        <end position="219"/>
    </location>
</feature>
<evidence type="ECO:0000313" key="3">
    <source>
        <dbReference type="Proteomes" id="UP001201812"/>
    </source>
</evidence>
<keyword evidence="3" id="KW-1185">Reference proteome</keyword>
<dbReference type="AlphaFoldDB" id="A0AAD4MY91"/>
<keyword evidence="1" id="KW-0732">Signal</keyword>
<comment type="caution">
    <text evidence="2">The sequence shown here is derived from an EMBL/GenBank/DDBJ whole genome shotgun (WGS) entry which is preliminary data.</text>
</comment>
<accession>A0AAD4MY91</accession>